<dbReference type="InterPro" id="IPR044846">
    <property type="entry name" value="GH10"/>
</dbReference>
<dbReference type="PRINTS" id="PR00134">
    <property type="entry name" value="GLHYDRLASE10"/>
</dbReference>
<dbReference type="EMBL" id="KB310327">
    <property type="protein sequence ID" value="ELT91832.1"/>
    <property type="molecule type" value="Genomic_DNA"/>
</dbReference>
<gene>
    <name evidence="9" type="ORF">CAPTEDRAFT_194144</name>
</gene>
<dbReference type="EnsemblMetazoa" id="CapteT194144">
    <property type="protein sequence ID" value="CapteP194144"/>
    <property type="gene ID" value="CapteG194144"/>
</dbReference>
<comment type="similarity">
    <text evidence="1">Belongs to the glycosyl hydrolase 10 (cellulase F) family.</text>
</comment>
<keyword evidence="11" id="KW-1185">Reference proteome</keyword>
<dbReference type="SMART" id="SM00633">
    <property type="entry name" value="Glyco_10"/>
    <property type="match status" value="1"/>
</dbReference>
<keyword evidence="5" id="KW-0624">Polysaccharide degradation</keyword>
<evidence type="ECO:0000256" key="1">
    <source>
        <dbReference type="ARBA" id="ARBA00007495"/>
    </source>
</evidence>
<evidence type="ECO:0000256" key="2">
    <source>
        <dbReference type="ARBA" id="ARBA00022801"/>
    </source>
</evidence>
<dbReference type="PROSITE" id="PS51760">
    <property type="entry name" value="GH10_2"/>
    <property type="match status" value="1"/>
</dbReference>
<evidence type="ECO:0000313" key="11">
    <source>
        <dbReference type="Proteomes" id="UP000014760"/>
    </source>
</evidence>
<reference evidence="9 11" key="2">
    <citation type="journal article" date="2013" name="Nature">
        <title>Insights into bilaterian evolution from three spiralian genomes.</title>
        <authorList>
            <person name="Simakov O."/>
            <person name="Marletaz F."/>
            <person name="Cho S.J."/>
            <person name="Edsinger-Gonzales E."/>
            <person name="Havlak P."/>
            <person name="Hellsten U."/>
            <person name="Kuo D.H."/>
            <person name="Larsson T."/>
            <person name="Lv J."/>
            <person name="Arendt D."/>
            <person name="Savage R."/>
            <person name="Osoegawa K."/>
            <person name="de Jong P."/>
            <person name="Grimwood J."/>
            <person name="Chapman J.A."/>
            <person name="Shapiro H."/>
            <person name="Aerts A."/>
            <person name="Otillar R.P."/>
            <person name="Terry A.Y."/>
            <person name="Boore J.L."/>
            <person name="Grigoriev I.V."/>
            <person name="Lindberg D.R."/>
            <person name="Seaver E.C."/>
            <person name="Weisblat D.A."/>
            <person name="Putnam N.H."/>
            <person name="Rokhsar D.S."/>
        </authorList>
    </citation>
    <scope>NUCLEOTIDE SEQUENCE</scope>
    <source>
        <strain evidence="9 11">I ESC-2004</strain>
    </source>
</reference>
<evidence type="ECO:0000256" key="4">
    <source>
        <dbReference type="ARBA" id="ARBA00023295"/>
    </source>
</evidence>
<proteinExistence type="inferred from homology"/>
<dbReference type="PANTHER" id="PTHR31490:SF1">
    <property type="entry name" value="ENDO-1,4-BETA-XYLANASE 1"/>
    <property type="match status" value="1"/>
</dbReference>
<accession>R7TEC7</accession>
<name>R7TEC7_CAPTE</name>
<dbReference type="PROSITE" id="PS00591">
    <property type="entry name" value="GH10_1"/>
    <property type="match status" value="1"/>
</dbReference>
<dbReference type="Proteomes" id="UP000014760">
    <property type="component" value="Unassembled WGS sequence"/>
</dbReference>
<dbReference type="InterPro" id="IPR031158">
    <property type="entry name" value="GH10_AS"/>
</dbReference>
<organism evidence="9">
    <name type="scientific">Capitella teleta</name>
    <name type="common">Polychaete worm</name>
    <dbReference type="NCBI Taxonomy" id="283909"/>
    <lineage>
        <taxon>Eukaryota</taxon>
        <taxon>Metazoa</taxon>
        <taxon>Spiralia</taxon>
        <taxon>Lophotrochozoa</taxon>
        <taxon>Annelida</taxon>
        <taxon>Polychaeta</taxon>
        <taxon>Sedentaria</taxon>
        <taxon>Scolecida</taxon>
        <taxon>Capitellidae</taxon>
        <taxon>Capitella</taxon>
    </lineage>
</organism>
<feature type="signal peptide" evidence="7">
    <location>
        <begin position="1"/>
        <end position="18"/>
    </location>
</feature>
<feature type="chain" id="PRO_5008786920" description="GH10 domain-containing protein" evidence="7">
    <location>
        <begin position="19"/>
        <end position="654"/>
    </location>
</feature>
<sequence>MAFVEALLVLCLASATLAYLADEEYLVNVDMEEEFDKDWLCYSACLVEKSTDSYAGLYSAKVTARISVILHVQLKRISSMNICAAIGHPGFGDQPGQCGVYKFTSFRETRISLVLCHRARSVLVAVAFAKTDRATLGNFHFISRVNTYSSVRQNVVLPSPGGTFYYNVRLKILNEMVEEFPMGHTLELTVSYVSGVENTRLLIAQVPRVRVSDGWVQVGADFRLPDGDHAGIEYLLDSVSLKKFNTTDDSVAEQNARIDKIRKGDLEMLIITPDGTDHNQVTIELEQVKHAFPFGIAVEGNRLWNDDEAVNTEYRNYVFDNFNWVTLANILKWRIMESQEEAPRFWGQHKALDVLTQRGIPVRGHCVSWGKLSKIMGWLLEKDPIGVKEAVTRRIEYLVREFNSTTIKHWDVNNENLHGSWFEEATLNDQFIQAMFTEMHDLQPDVKLFTNDYDAMSLSLYTSAYRSAAMKLRMNGVPIGGIGLQSHMSVYPDPDLLQKRLDVMAEAGLPLWITELDIRDADVNVRAQGYEDALRLFFSHPAVEGIVIWGFWDQGISQPDASLVDGPDFVENAAGQKVRYLLQNEWHTTLSHVPEKAVETFIERAFYGTYNLTLNYNGDVIWNGSIEHSPDLSRKFILTVDKSAPVDQIFRMSS</sequence>
<dbReference type="EMBL" id="AMQN01013595">
    <property type="status" value="NOT_ANNOTATED_CDS"/>
    <property type="molecule type" value="Genomic_DNA"/>
</dbReference>
<dbReference type="PANTHER" id="PTHR31490">
    <property type="entry name" value="GLYCOSYL HYDROLASE"/>
    <property type="match status" value="1"/>
</dbReference>
<dbReference type="GO" id="GO:0031176">
    <property type="term" value="F:endo-1,4-beta-xylanase activity"/>
    <property type="evidence" value="ECO:0007669"/>
    <property type="project" value="UniProtKB-ARBA"/>
</dbReference>
<evidence type="ECO:0000256" key="5">
    <source>
        <dbReference type="ARBA" id="ARBA00023326"/>
    </source>
</evidence>
<evidence type="ECO:0000256" key="7">
    <source>
        <dbReference type="SAM" id="SignalP"/>
    </source>
</evidence>
<dbReference type="Gene3D" id="3.20.20.80">
    <property type="entry name" value="Glycosidases"/>
    <property type="match status" value="1"/>
</dbReference>
<feature type="domain" description="GH10" evidence="8">
    <location>
        <begin position="282"/>
        <end position="585"/>
    </location>
</feature>
<dbReference type="STRING" id="283909.R7TEC7"/>
<evidence type="ECO:0000259" key="8">
    <source>
        <dbReference type="PROSITE" id="PS51760"/>
    </source>
</evidence>
<dbReference type="InterPro" id="IPR001000">
    <property type="entry name" value="GH10_dom"/>
</dbReference>
<keyword evidence="3" id="KW-0119">Carbohydrate metabolism</keyword>
<keyword evidence="2" id="KW-0378">Hydrolase</keyword>
<reference evidence="10" key="3">
    <citation type="submission" date="2015-06" db="UniProtKB">
        <authorList>
            <consortium name="EnsemblMetazoa"/>
        </authorList>
    </citation>
    <scope>IDENTIFICATION</scope>
</reference>
<dbReference type="OrthoDB" id="3055998at2759"/>
<dbReference type="Pfam" id="PF00331">
    <property type="entry name" value="Glyco_hydro_10"/>
    <property type="match status" value="1"/>
</dbReference>
<keyword evidence="7" id="KW-0732">Signal</keyword>
<evidence type="ECO:0000313" key="10">
    <source>
        <dbReference type="EnsemblMetazoa" id="CapteP194144"/>
    </source>
</evidence>
<dbReference type="InterPro" id="IPR017853">
    <property type="entry name" value="GH"/>
</dbReference>
<dbReference type="OMA" id="RHARFRY"/>
<feature type="active site" description="Nucleophile" evidence="6">
    <location>
        <position position="515"/>
    </location>
</feature>
<protein>
    <recommendedName>
        <fullName evidence="8">GH10 domain-containing protein</fullName>
    </recommendedName>
</protein>
<dbReference type="HOGENOM" id="CLU_008797_4_1_1"/>
<keyword evidence="4" id="KW-0326">Glycosidase</keyword>
<dbReference type="SUPFAM" id="SSF51445">
    <property type="entry name" value="(Trans)glycosidases"/>
    <property type="match status" value="1"/>
</dbReference>
<evidence type="ECO:0000256" key="6">
    <source>
        <dbReference type="PROSITE-ProRule" id="PRU10061"/>
    </source>
</evidence>
<evidence type="ECO:0000256" key="3">
    <source>
        <dbReference type="ARBA" id="ARBA00023277"/>
    </source>
</evidence>
<reference evidence="11" key="1">
    <citation type="submission" date="2012-12" db="EMBL/GenBank/DDBJ databases">
        <authorList>
            <person name="Hellsten U."/>
            <person name="Grimwood J."/>
            <person name="Chapman J.A."/>
            <person name="Shapiro H."/>
            <person name="Aerts A."/>
            <person name="Otillar R.P."/>
            <person name="Terry A.Y."/>
            <person name="Boore J.L."/>
            <person name="Simakov O."/>
            <person name="Marletaz F."/>
            <person name="Cho S.-J."/>
            <person name="Edsinger-Gonzales E."/>
            <person name="Havlak P."/>
            <person name="Kuo D.-H."/>
            <person name="Larsson T."/>
            <person name="Lv J."/>
            <person name="Arendt D."/>
            <person name="Savage R."/>
            <person name="Osoegawa K."/>
            <person name="de Jong P."/>
            <person name="Lindberg D.R."/>
            <person name="Seaver E.C."/>
            <person name="Weisblat D.A."/>
            <person name="Putnam N.H."/>
            <person name="Grigoriev I.V."/>
            <person name="Rokhsar D.S."/>
        </authorList>
    </citation>
    <scope>NUCLEOTIDE SEQUENCE</scope>
    <source>
        <strain evidence="11">I ESC-2004</strain>
    </source>
</reference>
<dbReference type="GO" id="GO:0000272">
    <property type="term" value="P:polysaccharide catabolic process"/>
    <property type="evidence" value="ECO:0007669"/>
    <property type="project" value="UniProtKB-KW"/>
</dbReference>
<evidence type="ECO:0000313" key="9">
    <source>
        <dbReference type="EMBL" id="ELT91832.1"/>
    </source>
</evidence>
<dbReference type="AlphaFoldDB" id="R7TEC7"/>